<dbReference type="PANTHER" id="PTHR19920">
    <property type="entry name" value="WD40 PROTEIN CIAO1"/>
    <property type="match status" value="1"/>
</dbReference>
<dbReference type="PROSITE" id="PS00678">
    <property type="entry name" value="WD_REPEATS_1"/>
    <property type="match status" value="1"/>
</dbReference>
<comment type="caution">
    <text evidence="1">The sequence shown here is derived from an EMBL/GenBank/DDBJ whole genome shotgun (WGS) entry which is preliminary data.</text>
</comment>
<keyword evidence="2" id="KW-1185">Reference proteome</keyword>
<dbReference type="InterPro" id="IPR019775">
    <property type="entry name" value="WD40_repeat_CS"/>
</dbReference>
<evidence type="ECO:0000313" key="1">
    <source>
        <dbReference type="EMBL" id="CAD8214701.1"/>
    </source>
</evidence>
<dbReference type="PANTHER" id="PTHR19920:SF0">
    <property type="entry name" value="CYTOSOLIC IRON-SULFUR PROTEIN ASSEMBLY PROTEIN CIAO1-RELATED"/>
    <property type="match status" value="1"/>
</dbReference>
<evidence type="ECO:0000313" key="2">
    <source>
        <dbReference type="Proteomes" id="UP000689195"/>
    </source>
</evidence>
<accession>A0A8S1YMM9</accession>
<reference evidence="1" key="1">
    <citation type="submission" date="2021-01" db="EMBL/GenBank/DDBJ databases">
        <authorList>
            <consortium name="Genoscope - CEA"/>
            <person name="William W."/>
        </authorList>
    </citation>
    <scope>NUCLEOTIDE SEQUENCE</scope>
</reference>
<dbReference type="EMBL" id="CAJJDO010000240">
    <property type="protein sequence ID" value="CAD8214701.1"/>
    <property type="molecule type" value="Genomic_DNA"/>
</dbReference>
<dbReference type="InterPro" id="IPR001680">
    <property type="entry name" value="WD40_rpt"/>
</dbReference>
<proteinExistence type="predicted"/>
<evidence type="ECO:0008006" key="3">
    <source>
        <dbReference type="Google" id="ProtNLM"/>
    </source>
</evidence>
<organism evidence="1 2">
    <name type="scientific">Paramecium pentaurelia</name>
    <dbReference type="NCBI Taxonomy" id="43138"/>
    <lineage>
        <taxon>Eukaryota</taxon>
        <taxon>Sar</taxon>
        <taxon>Alveolata</taxon>
        <taxon>Ciliophora</taxon>
        <taxon>Intramacronucleata</taxon>
        <taxon>Oligohymenophorea</taxon>
        <taxon>Peniculida</taxon>
        <taxon>Parameciidae</taxon>
        <taxon>Paramecium</taxon>
    </lineage>
</organism>
<sequence length="433" mass="50590">MNLTKTQEILQALGLFEKYLSQLKEQFENMKQNIIKGIVELINFVDKQKNTINNEKIKHEKSYNNKQYNRVSYNFNQFHEKLQKQLQAISNQIQEQIQSIQASNQYVELGQQCLEEPMIGSLVLKDDQISQEDYCLAIAFNQSGTIMASGCGNIIKVWDYNNGKIEVITTLDPDQMQILSLIFSKNSNNFISGSINSINMWCTKNDKNWQNINQICNASYCMILNYDETKLYTGENDSISVLDVDFQNQKLDFNQSLPAKKIYSISLNEEETFLATCCVDKSIHLWEIKCKTIELYQIIKTHQLGYNLCFIKHTQFIWLPAEQHKINCIYVYDLQNGEFQLQEDKIIHLLQDDTCFDSFLFPIVINKERNIIAVRHKVTVYLIQVFQNGKYKIITHKNLKTDEIYGTMTNNGTALILWDNLSRKYQIFDIEIQ</sequence>
<dbReference type="GO" id="GO:0097361">
    <property type="term" value="C:cytosolic [4Fe-4S] assembly targeting complex"/>
    <property type="evidence" value="ECO:0007669"/>
    <property type="project" value="TreeGrafter"/>
</dbReference>
<dbReference type="Pfam" id="PF00400">
    <property type="entry name" value="WD40"/>
    <property type="match status" value="2"/>
</dbReference>
<name>A0A8S1YMM9_9CILI</name>
<protein>
    <recommendedName>
        <fullName evidence="3">WD40-repeat-containing domain</fullName>
    </recommendedName>
</protein>
<dbReference type="GO" id="GO:0016226">
    <property type="term" value="P:iron-sulfur cluster assembly"/>
    <property type="evidence" value="ECO:0007669"/>
    <property type="project" value="TreeGrafter"/>
</dbReference>
<dbReference type="Proteomes" id="UP000689195">
    <property type="component" value="Unassembled WGS sequence"/>
</dbReference>
<dbReference type="SMART" id="SM00320">
    <property type="entry name" value="WD40"/>
    <property type="match status" value="3"/>
</dbReference>
<dbReference type="OrthoDB" id="319110at2759"/>
<dbReference type="AlphaFoldDB" id="A0A8S1YMM9"/>
<gene>
    <name evidence="1" type="ORF">PPENT_87.1.T2400004</name>
</gene>